<evidence type="ECO:0000313" key="1">
    <source>
        <dbReference type="EMBL" id="MBB3150316.1"/>
    </source>
</evidence>
<dbReference type="RefSeq" id="WP_183557995.1">
    <property type="nucleotide sequence ID" value="NZ_CBCSLB010000001.1"/>
</dbReference>
<dbReference type="Proteomes" id="UP000518605">
    <property type="component" value="Unassembled WGS sequence"/>
</dbReference>
<dbReference type="EMBL" id="JACHXW010000001">
    <property type="protein sequence ID" value="MBB3150316.1"/>
    <property type="molecule type" value="Genomic_DNA"/>
</dbReference>
<proteinExistence type="predicted"/>
<gene>
    <name evidence="1" type="ORF">FHS16_000348</name>
</gene>
<protein>
    <submittedName>
        <fullName evidence="1">Uncharacterized protein</fullName>
    </submittedName>
</protein>
<sequence>MTMPKKGTRKITVGNTTYRWHISATSKGRIVLIAEHNEEKGQKLEVYIASDINDYWVEFPHVEQLNLKLVKPSEVAIILTEAMGKGWRPEEKRPPLLFNWIYRELVAMD</sequence>
<evidence type="ECO:0000313" key="2">
    <source>
        <dbReference type="Proteomes" id="UP000518605"/>
    </source>
</evidence>
<name>A0A7W5C325_9BACL</name>
<keyword evidence="2" id="KW-1185">Reference proteome</keyword>
<comment type="caution">
    <text evidence="1">The sequence shown here is derived from an EMBL/GenBank/DDBJ whole genome shotgun (WGS) entry which is preliminary data.</text>
</comment>
<accession>A0A7W5C325</accession>
<organism evidence="1 2">
    <name type="scientific">Paenibacillus endophyticus</name>
    <dbReference type="NCBI Taxonomy" id="1294268"/>
    <lineage>
        <taxon>Bacteria</taxon>
        <taxon>Bacillati</taxon>
        <taxon>Bacillota</taxon>
        <taxon>Bacilli</taxon>
        <taxon>Bacillales</taxon>
        <taxon>Paenibacillaceae</taxon>
        <taxon>Paenibacillus</taxon>
    </lineage>
</organism>
<dbReference type="AlphaFoldDB" id="A0A7W5C325"/>
<reference evidence="1 2" key="1">
    <citation type="submission" date="2020-08" db="EMBL/GenBank/DDBJ databases">
        <title>Genomic Encyclopedia of Type Strains, Phase III (KMG-III): the genomes of soil and plant-associated and newly described type strains.</title>
        <authorList>
            <person name="Whitman W."/>
        </authorList>
    </citation>
    <scope>NUCLEOTIDE SEQUENCE [LARGE SCALE GENOMIC DNA]</scope>
    <source>
        <strain evidence="1 2">CECT 8234</strain>
    </source>
</reference>